<dbReference type="Gene3D" id="1.10.10.60">
    <property type="entry name" value="Homeodomain-like"/>
    <property type="match status" value="1"/>
</dbReference>
<dbReference type="PROSITE" id="PS50071">
    <property type="entry name" value="HOMEOBOX_2"/>
    <property type="match status" value="1"/>
</dbReference>
<keyword evidence="2 3" id="KW-0371">Homeobox</keyword>
<gene>
    <name evidence="6" type="primary">WOX4-1</name>
    <name evidence="6" type="ORF">SELMODRAFT_451015</name>
</gene>
<dbReference type="GO" id="GO:0005634">
    <property type="term" value="C:nucleus"/>
    <property type="evidence" value="ECO:0007669"/>
    <property type="project" value="UniProtKB-SubCell"/>
</dbReference>
<name>D8S3E7_SELML</name>
<dbReference type="PANTHER" id="PTHR46777:SF5">
    <property type="entry name" value="WUSCHEL-RELATED HOMEOBOX 13"/>
    <property type="match status" value="1"/>
</dbReference>
<keyword evidence="7" id="KW-1185">Reference proteome</keyword>
<feature type="domain" description="Homeobox" evidence="5">
    <location>
        <begin position="32"/>
        <end position="96"/>
    </location>
</feature>
<dbReference type="InParanoid" id="D8S3E7"/>
<keyword evidence="2 3" id="KW-0539">Nucleus</keyword>
<dbReference type="HOGENOM" id="CLU_1725443_0_0_1"/>
<protein>
    <submittedName>
        <fullName evidence="6">Uncharacterized protein WOX4-1</fullName>
    </submittedName>
</protein>
<dbReference type="EMBL" id="GL377600">
    <property type="protein sequence ID" value="EFJ21095.1"/>
    <property type="molecule type" value="Genomic_DNA"/>
</dbReference>
<dbReference type="AlphaFoldDB" id="D8S3E7"/>
<feature type="region of interest" description="Disordered" evidence="4">
    <location>
        <begin position="122"/>
        <end position="152"/>
    </location>
</feature>
<evidence type="ECO:0000313" key="6">
    <source>
        <dbReference type="EMBL" id="EFJ21095.1"/>
    </source>
</evidence>
<feature type="compositionally biased region" description="Basic residues" evidence="4">
    <location>
        <begin position="135"/>
        <end position="144"/>
    </location>
</feature>
<dbReference type="eggNOG" id="ENOG502QVAV">
    <property type="taxonomic scope" value="Eukaryota"/>
</dbReference>
<dbReference type="KEGG" id="smo:SELMODRAFT_451015"/>
<dbReference type="Proteomes" id="UP000001514">
    <property type="component" value="Unassembled WGS sequence"/>
</dbReference>
<evidence type="ECO:0000256" key="4">
    <source>
        <dbReference type="SAM" id="MobiDB-lite"/>
    </source>
</evidence>
<evidence type="ECO:0000256" key="2">
    <source>
        <dbReference type="PROSITE-ProRule" id="PRU00108"/>
    </source>
</evidence>
<reference evidence="6 7" key="1">
    <citation type="journal article" date="2011" name="Science">
        <title>The Selaginella genome identifies genetic changes associated with the evolution of vascular plants.</title>
        <authorList>
            <person name="Banks J.A."/>
            <person name="Nishiyama T."/>
            <person name="Hasebe M."/>
            <person name="Bowman J.L."/>
            <person name="Gribskov M."/>
            <person name="dePamphilis C."/>
            <person name="Albert V.A."/>
            <person name="Aono N."/>
            <person name="Aoyama T."/>
            <person name="Ambrose B.A."/>
            <person name="Ashton N.W."/>
            <person name="Axtell M.J."/>
            <person name="Barker E."/>
            <person name="Barker M.S."/>
            <person name="Bennetzen J.L."/>
            <person name="Bonawitz N.D."/>
            <person name="Chapple C."/>
            <person name="Cheng C."/>
            <person name="Correa L.G."/>
            <person name="Dacre M."/>
            <person name="DeBarry J."/>
            <person name="Dreyer I."/>
            <person name="Elias M."/>
            <person name="Engstrom E.M."/>
            <person name="Estelle M."/>
            <person name="Feng L."/>
            <person name="Finet C."/>
            <person name="Floyd S.K."/>
            <person name="Frommer W.B."/>
            <person name="Fujita T."/>
            <person name="Gramzow L."/>
            <person name="Gutensohn M."/>
            <person name="Harholt J."/>
            <person name="Hattori M."/>
            <person name="Heyl A."/>
            <person name="Hirai T."/>
            <person name="Hiwatashi Y."/>
            <person name="Ishikawa M."/>
            <person name="Iwata M."/>
            <person name="Karol K.G."/>
            <person name="Koehler B."/>
            <person name="Kolukisaoglu U."/>
            <person name="Kubo M."/>
            <person name="Kurata T."/>
            <person name="Lalonde S."/>
            <person name="Li K."/>
            <person name="Li Y."/>
            <person name="Litt A."/>
            <person name="Lyons E."/>
            <person name="Manning G."/>
            <person name="Maruyama T."/>
            <person name="Michael T.P."/>
            <person name="Mikami K."/>
            <person name="Miyazaki S."/>
            <person name="Morinaga S."/>
            <person name="Murata T."/>
            <person name="Mueller-Roeber B."/>
            <person name="Nelson D.R."/>
            <person name="Obara M."/>
            <person name="Oguri Y."/>
            <person name="Olmstead R.G."/>
            <person name="Onodera N."/>
            <person name="Petersen B.L."/>
            <person name="Pils B."/>
            <person name="Prigge M."/>
            <person name="Rensing S.A."/>
            <person name="Riano-Pachon D.M."/>
            <person name="Roberts A.W."/>
            <person name="Sato Y."/>
            <person name="Scheller H.V."/>
            <person name="Schulz B."/>
            <person name="Schulz C."/>
            <person name="Shakirov E.V."/>
            <person name="Shibagaki N."/>
            <person name="Shinohara N."/>
            <person name="Shippen D.E."/>
            <person name="Soerensen I."/>
            <person name="Sotooka R."/>
            <person name="Sugimoto N."/>
            <person name="Sugita M."/>
            <person name="Sumikawa N."/>
            <person name="Tanurdzic M."/>
            <person name="Theissen G."/>
            <person name="Ulvskov P."/>
            <person name="Wakazuki S."/>
            <person name="Weng J.K."/>
            <person name="Willats W.W."/>
            <person name="Wipf D."/>
            <person name="Wolf P.G."/>
            <person name="Yang L."/>
            <person name="Zimmer A.D."/>
            <person name="Zhu Q."/>
            <person name="Mitros T."/>
            <person name="Hellsten U."/>
            <person name="Loque D."/>
            <person name="Otillar R."/>
            <person name="Salamov A."/>
            <person name="Schmutz J."/>
            <person name="Shapiro H."/>
            <person name="Lindquist E."/>
            <person name="Lucas S."/>
            <person name="Rokhsar D."/>
            <person name="Grigoriev I.V."/>
        </authorList>
    </citation>
    <scope>NUCLEOTIDE SEQUENCE [LARGE SCALE GENOMIC DNA]</scope>
</reference>
<accession>D8S3E7</accession>
<evidence type="ECO:0000313" key="7">
    <source>
        <dbReference type="Proteomes" id="UP000001514"/>
    </source>
</evidence>
<dbReference type="InterPro" id="IPR044559">
    <property type="entry name" value="WOX13-like"/>
</dbReference>
<keyword evidence="2 3" id="KW-0238">DNA-binding</keyword>
<feature type="region of interest" description="Disordered" evidence="4">
    <location>
        <begin position="1"/>
        <end position="40"/>
    </location>
</feature>
<comment type="subcellular location">
    <subcellularLocation>
        <location evidence="1 2 3">Nucleus</location>
    </subcellularLocation>
</comment>
<dbReference type="Gramene" id="EFJ21095">
    <property type="protein sequence ID" value="EFJ21095"/>
    <property type="gene ID" value="SELMODRAFT_451015"/>
</dbReference>
<organism evidence="7">
    <name type="scientific">Selaginella moellendorffii</name>
    <name type="common">Spikemoss</name>
    <dbReference type="NCBI Taxonomy" id="88036"/>
    <lineage>
        <taxon>Eukaryota</taxon>
        <taxon>Viridiplantae</taxon>
        <taxon>Streptophyta</taxon>
        <taxon>Embryophyta</taxon>
        <taxon>Tracheophyta</taxon>
        <taxon>Lycopodiopsida</taxon>
        <taxon>Selaginellales</taxon>
        <taxon>Selaginellaceae</taxon>
        <taxon>Selaginella</taxon>
    </lineage>
</organism>
<dbReference type="SUPFAM" id="SSF46689">
    <property type="entry name" value="Homeodomain-like"/>
    <property type="match status" value="1"/>
</dbReference>
<dbReference type="GO" id="GO:0003700">
    <property type="term" value="F:DNA-binding transcription factor activity"/>
    <property type="evidence" value="ECO:0000318"/>
    <property type="project" value="GO_Central"/>
</dbReference>
<dbReference type="SMART" id="SM00389">
    <property type="entry name" value="HOX"/>
    <property type="match status" value="1"/>
</dbReference>
<evidence type="ECO:0000259" key="5">
    <source>
        <dbReference type="PROSITE" id="PS50071"/>
    </source>
</evidence>
<dbReference type="InterPro" id="IPR001356">
    <property type="entry name" value="HD"/>
</dbReference>
<sequence>MTRYLRRQPQISGRKEGIASSVPEPPSPPGPARPAQPRWRPNEEQLAILEDFYKQGTPTSQENIDTITELLRHRGPAELNKVYSWFQNKKSRDKRKRRRIEEGAGTSGSFAIATTVAFQSSAASSGKLSSWMREQKKRRTRKKNMRDFSSCR</sequence>
<dbReference type="Pfam" id="PF00046">
    <property type="entry name" value="Homeodomain"/>
    <property type="match status" value="1"/>
</dbReference>
<evidence type="ECO:0000256" key="1">
    <source>
        <dbReference type="ARBA" id="ARBA00004123"/>
    </source>
</evidence>
<proteinExistence type="predicted"/>
<feature type="DNA-binding region" description="Homeobox" evidence="2">
    <location>
        <begin position="34"/>
        <end position="97"/>
    </location>
</feature>
<dbReference type="GO" id="GO:0003677">
    <property type="term" value="F:DNA binding"/>
    <property type="evidence" value="ECO:0007669"/>
    <property type="project" value="UniProtKB-UniRule"/>
</dbReference>
<dbReference type="InterPro" id="IPR009057">
    <property type="entry name" value="Homeodomain-like_sf"/>
</dbReference>
<dbReference type="GO" id="GO:0006355">
    <property type="term" value="P:regulation of DNA-templated transcription"/>
    <property type="evidence" value="ECO:0000318"/>
    <property type="project" value="GO_Central"/>
</dbReference>
<evidence type="ECO:0000256" key="3">
    <source>
        <dbReference type="RuleBase" id="RU000682"/>
    </source>
</evidence>
<feature type="compositionally biased region" description="Pro residues" evidence="4">
    <location>
        <begin position="23"/>
        <end position="34"/>
    </location>
</feature>
<dbReference type="PANTHER" id="PTHR46777">
    <property type="entry name" value="WUSCHEL-RELATED HOMEOBOX 13"/>
    <property type="match status" value="1"/>
</dbReference>